<comment type="caution">
    <text evidence="2">The sequence shown here is derived from an EMBL/GenBank/DDBJ whole genome shotgun (WGS) entry which is preliminary data.</text>
</comment>
<feature type="compositionally biased region" description="Low complexity" evidence="1">
    <location>
        <begin position="16"/>
        <end position="27"/>
    </location>
</feature>
<keyword evidence="3" id="KW-1185">Reference proteome</keyword>
<reference evidence="2" key="1">
    <citation type="submission" date="2021-02" db="EMBL/GenBank/DDBJ databases">
        <authorList>
            <person name="Dougan E. K."/>
            <person name="Rhodes N."/>
            <person name="Thang M."/>
            <person name="Chan C."/>
        </authorList>
    </citation>
    <scope>NUCLEOTIDE SEQUENCE</scope>
</reference>
<protein>
    <submittedName>
        <fullName evidence="2">Uncharacterized protein</fullName>
    </submittedName>
</protein>
<feature type="compositionally biased region" description="Basic and acidic residues" evidence="1">
    <location>
        <begin position="1"/>
        <end position="10"/>
    </location>
</feature>
<gene>
    <name evidence="2" type="ORF">SNAT2548_LOCUS11305</name>
</gene>
<dbReference type="Proteomes" id="UP000604046">
    <property type="component" value="Unassembled WGS sequence"/>
</dbReference>
<dbReference type="AlphaFoldDB" id="A0A812LAI2"/>
<evidence type="ECO:0000313" key="2">
    <source>
        <dbReference type="EMBL" id="CAE7243598.1"/>
    </source>
</evidence>
<proteinExistence type="predicted"/>
<dbReference type="EMBL" id="CAJNDS010001002">
    <property type="protein sequence ID" value="CAE7243598.1"/>
    <property type="molecule type" value="Genomic_DNA"/>
</dbReference>
<name>A0A812LAI2_9DINO</name>
<evidence type="ECO:0000313" key="3">
    <source>
        <dbReference type="Proteomes" id="UP000604046"/>
    </source>
</evidence>
<accession>A0A812LAI2</accession>
<feature type="region of interest" description="Disordered" evidence="1">
    <location>
        <begin position="1"/>
        <end position="39"/>
    </location>
</feature>
<sequence>MAEEQIRQARAESGSLRRQLQAQASQAGPQVAPPTASIWSTTADLPSEMKQSKSSQASVLFLQWQNAHLQAEIRHYQQALTNTKSELQRLGLNFQYHS</sequence>
<evidence type="ECO:0000256" key="1">
    <source>
        <dbReference type="SAM" id="MobiDB-lite"/>
    </source>
</evidence>
<organism evidence="2 3">
    <name type="scientific">Symbiodinium natans</name>
    <dbReference type="NCBI Taxonomy" id="878477"/>
    <lineage>
        <taxon>Eukaryota</taxon>
        <taxon>Sar</taxon>
        <taxon>Alveolata</taxon>
        <taxon>Dinophyceae</taxon>
        <taxon>Suessiales</taxon>
        <taxon>Symbiodiniaceae</taxon>
        <taxon>Symbiodinium</taxon>
    </lineage>
</organism>